<dbReference type="AlphaFoldDB" id="A0A963YVY3"/>
<reference evidence="1" key="2">
    <citation type="submission" date="2021-01" db="EMBL/GenBank/DDBJ databases">
        <authorList>
            <person name="Mieszkin S."/>
            <person name="Pouder E."/>
            <person name="Alain K."/>
        </authorList>
    </citation>
    <scope>NUCLEOTIDE SEQUENCE</scope>
    <source>
        <strain evidence="1">HW T2.11</strain>
    </source>
</reference>
<name>A0A963YVY3_9PROT</name>
<keyword evidence="2" id="KW-1185">Reference proteome</keyword>
<gene>
    <name evidence="1" type="ORF">ASILVAE211_23210</name>
</gene>
<reference evidence="1" key="1">
    <citation type="journal article" date="2021" name="Microorganisms">
        <title>Acidisoma silvae sp. nov. and Acidisomacellulosilytica sp. nov., Two Acidophilic Bacteria Isolated from Decaying Wood, Hydrolyzing Cellulose and Producing Poly-3-hydroxybutyrate.</title>
        <authorList>
            <person name="Mieszkin S."/>
            <person name="Pouder E."/>
            <person name="Uroz S."/>
            <person name="Simon-Colin C."/>
            <person name="Alain K."/>
        </authorList>
    </citation>
    <scope>NUCLEOTIDE SEQUENCE</scope>
    <source>
        <strain evidence="1">HW T2.11</strain>
    </source>
</reference>
<dbReference type="RefSeq" id="WP_227323758.1">
    <property type="nucleotide sequence ID" value="NZ_JAESVB010000024.1"/>
</dbReference>
<dbReference type="EMBL" id="JAESVB010000024">
    <property type="protein sequence ID" value="MCB8878113.1"/>
    <property type="molecule type" value="Genomic_DNA"/>
</dbReference>
<dbReference type="Proteomes" id="UP000708298">
    <property type="component" value="Unassembled WGS sequence"/>
</dbReference>
<evidence type="ECO:0000313" key="1">
    <source>
        <dbReference type="EMBL" id="MCB8878113.1"/>
    </source>
</evidence>
<evidence type="ECO:0000313" key="2">
    <source>
        <dbReference type="Proteomes" id="UP000708298"/>
    </source>
</evidence>
<sequence length="70" mass="7783">MSYRKPTEIISETDEGQITKIETMPYLSRSLADFGIEGVWLEVDAETAEQMGAFDEIAVTLADTEDDHGN</sequence>
<organism evidence="1 2">
    <name type="scientific">Acidisoma silvae</name>
    <dbReference type="NCBI Taxonomy" id="2802396"/>
    <lineage>
        <taxon>Bacteria</taxon>
        <taxon>Pseudomonadati</taxon>
        <taxon>Pseudomonadota</taxon>
        <taxon>Alphaproteobacteria</taxon>
        <taxon>Acetobacterales</taxon>
        <taxon>Acidocellaceae</taxon>
        <taxon>Acidisoma</taxon>
    </lineage>
</organism>
<proteinExistence type="predicted"/>
<comment type="caution">
    <text evidence="1">The sequence shown here is derived from an EMBL/GenBank/DDBJ whole genome shotgun (WGS) entry which is preliminary data.</text>
</comment>
<accession>A0A963YVY3</accession>
<protein>
    <submittedName>
        <fullName evidence="1">Uncharacterized protein</fullName>
    </submittedName>
</protein>